<evidence type="ECO:0000313" key="1">
    <source>
        <dbReference type="EMBL" id="CAG8572816.1"/>
    </source>
</evidence>
<keyword evidence="2" id="KW-1185">Reference proteome</keyword>
<proteinExistence type="predicted"/>
<dbReference type="Proteomes" id="UP000789702">
    <property type="component" value="Unassembled WGS sequence"/>
</dbReference>
<organism evidence="1 2">
    <name type="scientific">Dentiscutata heterogama</name>
    <dbReference type="NCBI Taxonomy" id="1316150"/>
    <lineage>
        <taxon>Eukaryota</taxon>
        <taxon>Fungi</taxon>
        <taxon>Fungi incertae sedis</taxon>
        <taxon>Mucoromycota</taxon>
        <taxon>Glomeromycotina</taxon>
        <taxon>Glomeromycetes</taxon>
        <taxon>Diversisporales</taxon>
        <taxon>Gigasporaceae</taxon>
        <taxon>Dentiscutata</taxon>
    </lineage>
</organism>
<evidence type="ECO:0000313" key="2">
    <source>
        <dbReference type="Proteomes" id="UP000789702"/>
    </source>
</evidence>
<gene>
    <name evidence="1" type="ORF">DHETER_LOCUS6138</name>
</gene>
<name>A0ACA9MBM5_9GLOM</name>
<protein>
    <submittedName>
        <fullName evidence="1">7733_t:CDS:1</fullName>
    </submittedName>
</protein>
<sequence length="738" mass="85354">MIGGKLLSWRTWRQHQKNHPQHITTVLTNSSSHTISRTTQRPITNSIIQKLNTFNGHSNFDDENVIDYFNTQLDQSNFDDENEIYSDTQMNEFEDHNEGSINMAETSLYTEIIEISLQEYNKSASNKTLVYKPKRLSTLQLDHLSMDDQSDDNNKSNSSNQSEQGSDSNQSDENNNSDQDEYDIYEEIDINEETDNEHYERIKLSSLLNANSRLPDTFPEPSYNPVRLLYNPPLLKENYVTQWIILWLFFFQRAFMITKTGIMTLFIFLSQLLTFIDAFQFQTFPKSQYFVEKIIAQPELILKYIVCLRCHSLYLPAELHLKITEHTKCPICQKVLTKAIRGSGGKLKYKPQTIYPYQSIITRIASILADESNERLMNSPFKRQIENGVLGDIYDGKVWQEFLDEQGQPFFPVVNELKQLWSRQLFKTTLYPIRRMFHCALIQIACDIPAARKVTGLVSHSSKHACSKCTRVFSCFSGSSKLDYSNCIQDDPPLTNAKHRRIAFQYKIRFPKLGIKQLHEIQNLIDATPLPVDMGRINFKITSGFDTLTADQWKTQRIITEAEIEAGHKAMIAFLQYAEQIYELGLFPNSNRNMELEVLENFNYQIYIQQIKAKAYLYLSQDFLSSLDLIVQSNIEKTGSLGHYNFTVQEALDFCTMSGGLINHIVTGSEQFPDYFIGPFHEITLSIKMTKFLVQYYSNIYPNYSFHSENQKPNSKQSILVSSTARQAKALKLGDEIY</sequence>
<dbReference type="EMBL" id="CAJVPU010007448">
    <property type="protein sequence ID" value="CAG8572816.1"/>
    <property type="molecule type" value="Genomic_DNA"/>
</dbReference>
<comment type="caution">
    <text evidence="1">The sequence shown here is derived from an EMBL/GenBank/DDBJ whole genome shotgun (WGS) entry which is preliminary data.</text>
</comment>
<accession>A0ACA9MBM5</accession>
<reference evidence="1" key="1">
    <citation type="submission" date="2021-06" db="EMBL/GenBank/DDBJ databases">
        <authorList>
            <person name="Kallberg Y."/>
            <person name="Tangrot J."/>
            <person name="Rosling A."/>
        </authorList>
    </citation>
    <scope>NUCLEOTIDE SEQUENCE</scope>
    <source>
        <strain evidence="1">IL203A</strain>
    </source>
</reference>